<feature type="compositionally biased region" description="Low complexity" evidence="1">
    <location>
        <begin position="55"/>
        <end position="64"/>
    </location>
</feature>
<name>A0A1R1PRJ1_ZANCU</name>
<feature type="compositionally biased region" description="Basic and acidic residues" evidence="1">
    <location>
        <begin position="203"/>
        <end position="234"/>
    </location>
</feature>
<feature type="non-terminal residue" evidence="2">
    <location>
        <position position="271"/>
    </location>
</feature>
<feature type="compositionally biased region" description="Low complexity" evidence="1">
    <location>
        <begin position="142"/>
        <end position="157"/>
    </location>
</feature>
<proteinExistence type="predicted"/>
<gene>
    <name evidence="2" type="ORF">AX774_g2881</name>
</gene>
<sequence length="271" mass="27959">MEQDIIERTTGLKIISKKQKSKNRLSGPIIGGHGKSYEEKWIGSPKQVYNTEQNRSGPQSSRSGGSFGGGGISPSIGSLLGASGRPASLENKKKMATTPTGTQSGMRKSKDKGSAGINAEVKIAGGKGIGGDVDKDNASKNKSGGSQSMLGQLLGKGNTQGEEPVQQEKTKAELKAERARQHQERLAKQGIPTGKSQSQKNMTKQERRALQEAQREAKVQKDKGGVKMDGRAGGDRGAGVGQGGKLFSPSGTGVAAMGADMGAGLGAGSAI</sequence>
<reference evidence="3" key="1">
    <citation type="submission" date="2017-01" db="EMBL/GenBank/DDBJ databases">
        <authorList>
            <person name="Wang Y."/>
            <person name="White M."/>
            <person name="Kvist S."/>
            <person name="Moncalvo J.-M."/>
        </authorList>
    </citation>
    <scope>NUCLEOTIDE SEQUENCE [LARGE SCALE GENOMIC DNA]</scope>
    <source>
        <strain evidence="3">COL-18-3</strain>
    </source>
</reference>
<organism evidence="2 3">
    <name type="scientific">Zancudomyces culisetae</name>
    <name type="common">Gut fungus</name>
    <name type="synonym">Smittium culisetae</name>
    <dbReference type="NCBI Taxonomy" id="1213189"/>
    <lineage>
        <taxon>Eukaryota</taxon>
        <taxon>Fungi</taxon>
        <taxon>Fungi incertae sedis</taxon>
        <taxon>Zoopagomycota</taxon>
        <taxon>Kickxellomycotina</taxon>
        <taxon>Harpellomycetes</taxon>
        <taxon>Harpellales</taxon>
        <taxon>Legeriomycetaceae</taxon>
        <taxon>Zancudomyces</taxon>
    </lineage>
</organism>
<dbReference type="Proteomes" id="UP000188320">
    <property type="component" value="Unassembled WGS sequence"/>
</dbReference>
<comment type="caution">
    <text evidence="2">The sequence shown here is derived from an EMBL/GenBank/DDBJ whole genome shotgun (WGS) entry which is preliminary data.</text>
</comment>
<evidence type="ECO:0000313" key="3">
    <source>
        <dbReference type="Proteomes" id="UP000188320"/>
    </source>
</evidence>
<feature type="region of interest" description="Disordered" evidence="1">
    <location>
        <begin position="1"/>
        <end position="271"/>
    </location>
</feature>
<accession>A0A1R1PRJ1</accession>
<feature type="compositionally biased region" description="Low complexity" evidence="1">
    <location>
        <begin position="251"/>
        <end position="260"/>
    </location>
</feature>
<feature type="compositionally biased region" description="Gly residues" evidence="1">
    <location>
        <begin position="235"/>
        <end position="244"/>
    </location>
</feature>
<evidence type="ECO:0000256" key="1">
    <source>
        <dbReference type="SAM" id="MobiDB-lite"/>
    </source>
</evidence>
<dbReference type="AlphaFoldDB" id="A0A1R1PRJ1"/>
<feature type="compositionally biased region" description="Low complexity" evidence="1">
    <location>
        <begin position="73"/>
        <end position="84"/>
    </location>
</feature>
<protein>
    <submittedName>
        <fullName evidence="2">Uncharacterized protein</fullName>
    </submittedName>
</protein>
<feature type="compositionally biased region" description="Gly residues" evidence="1">
    <location>
        <begin position="261"/>
        <end position="271"/>
    </location>
</feature>
<dbReference type="EMBL" id="LSSK01000353">
    <property type="protein sequence ID" value="OMH83606.1"/>
    <property type="molecule type" value="Genomic_DNA"/>
</dbReference>
<keyword evidence="3" id="KW-1185">Reference proteome</keyword>
<evidence type="ECO:0000313" key="2">
    <source>
        <dbReference type="EMBL" id="OMH83606.1"/>
    </source>
</evidence>
<feature type="compositionally biased region" description="Polar residues" evidence="1">
    <location>
        <begin position="97"/>
        <end position="106"/>
    </location>
</feature>
<feature type="compositionally biased region" description="Basic and acidic residues" evidence="1">
    <location>
        <begin position="166"/>
        <end position="187"/>
    </location>
</feature>